<dbReference type="EMBL" id="UZAL01027820">
    <property type="protein sequence ID" value="VDP35935.1"/>
    <property type="molecule type" value="Genomic_DNA"/>
</dbReference>
<dbReference type="Proteomes" id="UP000269396">
    <property type="component" value="Unassembled WGS sequence"/>
</dbReference>
<evidence type="ECO:0000313" key="2">
    <source>
        <dbReference type="Proteomes" id="UP000269396"/>
    </source>
</evidence>
<accession>A0A183NXH5</accession>
<organism evidence="1 2">
    <name type="scientific">Schistosoma mattheei</name>
    <dbReference type="NCBI Taxonomy" id="31246"/>
    <lineage>
        <taxon>Eukaryota</taxon>
        <taxon>Metazoa</taxon>
        <taxon>Spiralia</taxon>
        <taxon>Lophotrochozoa</taxon>
        <taxon>Platyhelminthes</taxon>
        <taxon>Trematoda</taxon>
        <taxon>Digenea</taxon>
        <taxon>Strigeidida</taxon>
        <taxon>Schistosomatoidea</taxon>
        <taxon>Schistosomatidae</taxon>
        <taxon>Schistosoma</taxon>
    </lineage>
</organism>
<reference evidence="1 2" key="1">
    <citation type="submission" date="2018-11" db="EMBL/GenBank/DDBJ databases">
        <authorList>
            <consortium name="Pathogen Informatics"/>
        </authorList>
    </citation>
    <scope>NUCLEOTIDE SEQUENCE [LARGE SCALE GENOMIC DNA]</scope>
    <source>
        <strain>Denwood</strain>
        <strain evidence="2">Zambia</strain>
    </source>
</reference>
<name>A0A183NXH5_9TREM</name>
<keyword evidence="2" id="KW-1185">Reference proteome</keyword>
<sequence>MHGMQWTAWMQLGDLDFTDGLALLSHARQQMQVRIISVVAASELVGLNIHKGKIKIFKYNTESTKPITLVGETLEEVESLKYLYSIIDERGESDADVNPHSYS</sequence>
<dbReference type="AlphaFoldDB" id="A0A183NXH5"/>
<proteinExistence type="predicted"/>
<protein>
    <submittedName>
        <fullName evidence="1">Uncharacterized protein</fullName>
    </submittedName>
</protein>
<evidence type="ECO:0000313" key="1">
    <source>
        <dbReference type="EMBL" id="VDP35935.1"/>
    </source>
</evidence>
<gene>
    <name evidence="1" type="ORF">SMTD_LOCUS6812</name>
</gene>